<proteinExistence type="predicted"/>
<protein>
    <submittedName>
        <fullName evidence="1">Unplaced genomic scaffold scaffold_394, whole genome shotgun sequence</fullName>
    </submittedName>
</protein>
<gene>
    <name evidence="1" type="ORF">PISMIDRAFT_18710</name>
</gene>
<organism evidence="1 2">
    <name type="scientific">Pisolithus microcarpus 441</name>
    <dbReference type="NCBI Taxonomy" id="765257"/>
    <lineage>
        <taxon>Eukaryota</taxon>
        <taxon>Fungi</taxon>
        <taxon>Dikarya</taxon>
        <taxon>Basidiomycota</taxon>
        <taxon>Agaricomycotina</taxon>
        <taxon>Agaricomycetes</taxon>
        <taxon>Agaricomycetidae</taxon>
        <taxon>Boletales</taxon>
        <taxon>Sclerodermatineae</taxon>
        <taxon>Pisolithaceae</taxon>
        <taxon>Pisolithus</taxon>
    </lineage>
</organism>
<evidence type="ECO:0000313" key="1">
    <source>
        <dbReference type="EMBL" id="KIK12488.1"/>
    </source>
</evidence>
<dbReference type="AlphaFoldDB" id="A0A0C9YX89"/>
<reference evidence="2" key="2">
    <citation type="submission" date="2015-01" db="EMBL/GenBank/DDBJ databases">
        <title>Evolutionary Origins and Diversification of the Mycorrhizal Mutualists.</title>
        <authorList>
            <consortium name="DOE Joint Genome Institute"/>
            <consortium name="Mycorrhizal Genomics Consortium"/>
            <person name="Kohler A."/>
            <person name="Kuo A."/>
            <person name="Nagy L.G."/>
            <person name="Floudas D."/>
            <person name="Copeland A."/>
            <person name="Barry K.W."/>
            <person name="Cichocki N."/>
            <person name="Veneault-Fourrey C."/>
            <person name="LaButti K."/>
            <person name="Lindquist E.A."/>
            <person name="Lipzen A."/>
            <person name="Lundell T."/>
            <person name="Morin E."/>
            <person name="Murat C."/>
            <person name="Riley R."/>
            <person name="Ohm R."/>
            <person name="Sun H."/>
            <person name="Tunlid A."/>
            <person name="Henrissat B."/>
            <person name="Grigoriev I.V."/>
            <person name="Hibbett D.S."/>
            <person name="Martin F."/>
        </authorList>
    </citation>
    <scope>NUCLEOTIDE SEQUENCE [LARGE SCALE GENOMIC DNA]</scope>
    <source>
        <strain evidence="2">441</strain>
    </source>
</reference>
<dbReference type="HOGENOM" id="CLU_1778233_0_0_1"/>
<keyword evidence="2" id="KW-1185">Reference proteome</keyword>
<sequence>MLAEGNVMVDRKINGTDNLLRGSDLLAGSETGEGLTPTFPCVPRPPNIRKFPMHCVGWVYRNVRACNVLRSGKIGKLDDLQYAKCMDPKTTHELRRAPWILWPARLEPRVTCSNRTYADPSAMSTSARLDSILYTTWSLSGGLRRE</sequence>
<dbReference type="Proteomes" id="UP000054018">
    <property type="component" value="Unassembled WGS sequence"/>
</dbReference>
<reference evidence="1 2" key="1">
    <citation type="submission" date="2014-04" db="EMBL/GenBank/DDBJ databases">
        <authorList>
            <consortium name="DOE Joint Genome Institute"/>
            <person name="Kuo A."/>
            <person name="Kohler A."/>
            <person name="Costa M.D."/>
            <person name="Nagy L.G."/>
            <person name="Floudas D."/>
            <person name="Copeland A."/>
            <person name="Barry K.W."/>
            <person name="Cichocki N."/>
            <person name="Veneault-Fourrey C."/>
            <person name="LaButti K."/>
            <person name="Lindquist E.A."/>
            <person name="Lipzen A."/>
            <person name="Lundell T."/>
            <person name="Morin E."/>
            <person name="Murat C."/>
            <person name="Sun H."/>
            <person name="Tunlid A."/>
            <person name="Henrissat B."/>
            <person name="Grigoriev I.V."/>
            <person name="Hibbett D.S."/>
            <person name="Martin F."/>
            <person name="Nordberg H.P."/>
            <person name="Cantor M.N."/>
            <person name="Hua S.X."/>
        </authorList>
    </citation>
    <scope>NUCLEOTIDE SEQUENCE [LARGE SCALE GENOMIC DNA]</scope>
    <source>
        <strain evidence="1 2">441</strain>
    </source>
</reference>
<name>A0A0C9YX89_9AGAM</name>
<accession>A0A0C9YX89</accession>
<evidence type="ECO:0000313" key="2">
    <source>
        <dbReference type="Proteomes" id="UP000054018"/>
    </source>
</evidence>
<dbReference type="EMBL" id="KN834078">
    <property type="protein sequence ID" value="KIK12488.1"/>
    <property type="molecule type" value="Genomic_DNA"/>
</dbReference>